<sequence length="182" mass="19952">MARNPRRIPVSNNHSDGLYTDRDSFNPQVNAIPLSDVDSRSQGQGSIADLLKDASAQFSTLVRTEIELAKAEISESAKKAGIGAGLFAAAAVILAYSSFFLFFTIAEVLQTFMWRWAAFLVVFLFMLVLVAVLALIGLKQVKKIKKPEKTIESVNELKQVVPANNNQLSRGKAGRTENGMYT</sequence>
<name>A0A364V4H1_9CORY</name>
<organism evidence="3 4">
    <name type="scientific">Corynebacterium heidelbergense</name>
    <dbReference type="NCBI Taxonomy" id="2055947"/>
    <lineage>
        <taxon>Bacteria</taxon>
        <taxon>Bacillati</taxon>
        <taxon>Actinomycetota</taxon>
        <taxon>Actinomycetes</taxon>
        <taxon>Mycobacteriales</taxon>
        <taxon>Corynebacteriaceae</taxon>
        <taxon>Corynebacterium</taxon>
    </lineage>
</organism>
<feature type="transmembrane region" description="Helical" evidence="2">
    <location>
        <begin position="80"/>
        <end position="106"/>
    </location>
</feature>
<evidence type="ECO:0008006" key="5">
    <source>
        <dbReference type="Google" id="ProtNLM"/>
    </source>
</evidence>
<feature type="region of interest" description="Disordered" evidence="1">
    <location>
        <begin position="1"/>
        <end position="22"/>
    </location>
</feature>
<proteinExistence type="predicted"/>
<reference evidence="3 4" key="1">
    <citation type="journal article" date="2018" name="Syst. Appl. Microbiol.">
        <title>Corynebacterium heidelbergense sp. nov., isolated from the preen glands of Egyptian geese (Alopochen aegyptiacus).</title>
        <authorList>
            <person name="Braun M.S."/>
            <person name="Wang E."/>
            <person name="Zimmermann S."/>
            <person name="Wink M."/>
        </authorList>
    </citation>
    <scope>NUCLEOTIDE SEQUENCE [LARGE SCALE GENOMIC DNA]</scope>
    <source>
        <strain evidence="3 4">647</strain>
    </source>
</reference>
<keyword evidence="2" id="KW-0812">Transmembrane</keyword>
<evidence type="ECO:0000256" key="2">
    <source>
        <dbReference type="SAM" id="Phobius"/>
    </source>
</evidence>
<accession>A0A364V4H1</accession>
<gene>
    <name evidence="3" type="ORF">DLJ54_07815</name>
</gene>
<dbReference type="EMBL" id="QHCV01000081">
    <property type="protein sequence ID" value="RAV31533.1"/>
    <property type="molecule type" value="Genomic_DNA"/>
</dbReference>
<dbReference type="AlphaFoldDB" id="A0A364V4H1"/>
<comment type="caution">
    <text evidence="3">The sequence shown here is derived from an EMBL/GenBank/DDBJ whole genome shotgun (WGS) entry which is preliminary data.</text>
</comment>
<dbReference type="InterPro" id="IPR009937">
    <property type="entry name" value="Phage_holin_3_6"/>
</dbReference>
<feature type="transmembrane region" description="Helical" evidence="2">
    <location>
        <begin position="112"/>
        <end position="136"/>
    </location>
</feature>
<protein>
    <recommendedName>
        <fullName evidence="5">Phage holin family protein</fullName>
    </recommendedName>
</protein>
<dbReference type="Proteomes" id="UP000251577">
    <property type="component" value="Unassembled WGS sequence"/>
</dbReference>
<dbReference type="Pfam" id="PF07332">
    <property type="entry name" value="Phage_holin_3_6"/>
    <property type="match status" value="1"/>
</dbReference>
<keyword evidence="4" id="KW-1185">Reference proteome</keyword>
<evidence type="ECO:0000313" key="3">
    <source>
        <dbReference type="EMBL" id="RAV31533.1"/>
    </source>
</evidence>
<keyword evidence="2" id="KW-0472">Membrane</keyword>
<evidence type="ECO:0000313" key="4">
    <source>
        <dbReference type="Proteomes" id="UP000251577"/>
    </source>
</evidence>
<keyword evidence="2" id="KW-1133">Transmembrane helix</keyword>
<evidence type="ECO:0000256" key="1">
    <source>
        <dbReference type="SAM" id="MobiDB-lite"/>
    </source>
</evidence>